<evidence type="ECO:0000313" key="2">
    <source>
        <dbReference type="EMBL" id="GAJ02855.1"/>
    </source>
</evidence>
<comment type="caution">
    <text evidence="2">The sequence shown here is derived from an EMBL/GenBank/DDBJ whole genome shotgun (WGS) entry which is preliminary data.</text>
</comment>
<feature type="non-terminal residue" evidence="2">
    <location>
        <position position="105"/>
    </location>
</feature>
<name>X1VAQ4_9ZZZZ</name>
<feature type="transmembrane region" description="Helical" evidence="1">
    <location>
        <begin position="6"/>
        <end position="25"/>
    </location>
</feature>
<organism evidence="2">
    <name type="scientific">marine sediment metagenome</name>
    <dbReference type="NCBI Taxonomy" id="412755"/>
    <lineage>
        <taxon>unclassified sequences</taxon>
        <taxon>metagenomes</taxon>
        <taxon>ecological metagenomes</taxon>
    </lineage>
</organism>
<gene>
    <name evidence="2" type="ORF">S12H4_51621</name>
</gene>
<dbReference type="AlphaFoldDB" id="X1VAQ4"/>
<feature type="transmembrane region" description="Helical" evidence="1">
    <location>
        <begin position="84"/>
        <end position="103"/>
    </location>
</feature>
<feature type="transmembrane region" description="Helical" evidence="1">
    <location>
        <begin position="55"/>
        <end position="72"/>
    </location>
</feature>
<reference evidence="2" key="1">
    <citation type="journal article" date="2014" name="Front. Microbiol.">
        <title>High frequency of phylogenetically diverse reductive dehalogenase-homologous genes in deep subseafloor sedimentary metagenomes.</title>
        <authorList>
            <person name="Kawai M."/>
            <person name="Futagami T."/>
            <person name="Toyoda A."/>
            <person name="Takaki Y."/>
            <person name="Nishi S."/>
            <person name="Hori S."/>
            <person name="Arai W."/>
            <person name="Tsubouchi T."/>
            <person name="Morono Y."/>
            <person name="Uchiyama I."/>
            <person name="Ito T."/>
            <person name="Fujiyama A."/>
            <person name="Inagaki F."/>
            <person name="Takami H."/>
        </authorList>
    </citation>
    <scope>NUCLEOTIDE SEQUENCE</scope>
    <source>
        <strain evidence="2">Expedition CK06-06</strain>
    </source>
</reference>
<proteinExistence type="predicted"/>
<keyword evidence="1" id="KW-0472">Membrane</keyword>
<protein>
    <submittedName>
        <fullName evidence="2">Uncharacterized protein</fullName>
    </submittedName>
</protein>
<keyword evidence="1" id="KW-0812">Transmembrane</keyword>
<dbReference type="EMBL" id="BARW01032646">
    <property type="protein sequence ID" value="GAJ02855.1"/>
    <property type="molecule type" value="Genomic_DNA"/>
</dbReference>
<accession>X1VAQ4</accession>
<sequence>MCVAALQIHAILFAFAFACVIHIILRKKLSLLVIYLVISALVTISIGKLGSGINYFGELVACSCIILGIFLNETEFTNKESKNILIVTGLLLQLILFAHMPYLTG</sequence>
<keyword evidence="1" id="KW-1133">Transmembrane helix</keyword>
<evidence type="ECO:0000256" key="1">
    <source>
        <dbReference type="SAM" id="Phobius"/>
    </source>
</evidence>
<feature type="transmembrane region" description="Helical" evidence="1">
    <location>
        <begin position="32"/>
        <end position="49"/>
    </location>
</feature>